<evidence type="ECO:0000313" key="2">
    <source>
        <dbReference type="EMBL" id="CAD2076824.1"/>
    </source>
</evidence>
<evidence type="ECO:0000259" key="1">
    <source>
        <dbReference type="PROSITE" id="PS51721"/>
    </source>
</evidence>
<dbReference type="Pfam" id="PF10662">
    <property type="entry name" value="PduV-EutP"/>
    <property type="match status" value="1"/>
</dbReference>
<dbReference type="Gene3D" id="3.40.50.300">
    <property type="entry name" value="P-loop containing nucleotide triphosphate hydrolases"/>
    <property type="match status" value="1"/>
</dbReference>
<dbReference type="PANTHER" id="PTHR46434">
    <property type="entry name" value="GENETIC INTERACTOR OF PROHIBITINS 3, MITOCHONDRIAL"/>
    <property type="match status" value="1"/>
</dbReference>
<protein>
    <submittedName>
        <fullName evidence="2">Ribosome biogenesis GTPase A</fullName>
    </submittedName>
</protein>
<dbReference type="Proteomes" id="UP000521032">
    <property type="component" value="Unassembled WGS sequence"/>
</dbReference>
<dbReference type="CDD" id="cd01855">
    <property type="entry name" value="YqeH"/>
    <property type="match status" value="1"/>
</dbReference>
<organism evidence="2 3">
    <name type="scientific">Phocicoccus schoeneichii</name>
    <dbReference type="NCBI Taxonomy" id="1812261"/>
    <lineage>
        <taxon>Bacteria</taxon>
        <taxon>Bacillati</taxon>
        <taxon>Bacillota</taxon>
        <taxon>Bacilli</taxon>
        <taxon>Bacillales</taxon>
        <taxon>Salinicoccaceae</taxon>
        <taxon>Phocicoccus</taxon>
    </lineage>
</organism>
<comment type="caution">
    <text evidence="2">The sequence shown here is derived from an EMBL/GenBank/DDBJ whole genome shotgun (WGS) entry which is preliminary data.</text>
</comment>
<dbReference type="SUPFAM" id="SSF52540">
    <property type="entry name" value="P-loop containing nucleoside triphosphate hydrolases"/>
    <property type="match status" value="1"/>
</dbReference>
<keyword evidence="3" id="KW-1185">Reference proteome</keyword>
<dbReference type="GO" id="GO:0005525">
    <property type="term" value="F:GTP binding"/>
    <property type="evidence" value="ECO:0007669"/>
    <property type="project" value="InterPro"/>
</dbReference>
<name>A0A6V7RHZ0_9BACL</name>
<reference evidence="2 3" key="1">
    <citation type="submission" date="2020-07" db="EMBL/GenBank/DDBJ databases">
        <authorList>
            <person name="Criscuolo A."/>
        </authorList>
    </citation>
    <scope>NUCLEOTIDE SEQUENCE [LARGE SCALE GENOMIC DNA]</scope>
    <source>
        <strain evidence="3">CIP 111030</strain>
    </source>
</reference>
<dbReference type="InterPro" id="IPR019988">
    <property type="entry name" value="GTP-bd_ribosome_bgen_YqeH"/>
</dbReference>
<dbReference type="Pfam" id="PF21516">
    <property type="entry name" value="YqeH-like_C"/>
    <property type="match status" value="1"/>
</dbReference>
<dbReference type="InterPro" id="IPR030378">
    <property type="entry name" value="G_CP_dom"/>
</dbReference>
<proteinExistence type="predicted"/>
<dbReference type="PROSITE" id="PS51721">
    <property type="entry name" value="G_CP"/>
    <property type="match status" value="1"/>
</dbReference>
<dbReference type="AlphaFoldDB" id="A0A6V7RHZ0"/>
<dbReference type="GO" id="GO:0006576">
    <property type="term" value="P:biogenic amine metabolic process"/>
    <property type="evidence" value="ECO:0007669"/>
    <property type="project" value="InterPro"/>
</dbReference>
<dbReference type="InterPro" id="IPR048422">
    <property type="entry name" value="NOA1/YqeH-like_C"/>
</dbReference>
<dbReference type="InterPro" id="IPR012381">
    <property type="entry name" value="EutP_PduV"/>
</dbReference>
<gene>
    <name evidence="2" type="primary">rbgA_2</name>
    <name evidence="2" type="ORF">JEOSCH030_01155</name>
</gene>
<dbReference type="InterPro" id="IPR006073">
    <property type="entry name" value="GTP-bd"/>
</dbReference>
<dbReference type="InterPro" id="IPR027417">
    <property type="entry name" value="P-loop_NTPase"/>
</dbReference>
<dbReference type="EMBL" id="CAJEWE010000010">
    <property type="protein sequence ID" value="CAD2076824.1"/>
    <property type="molecule type" value="Genomic_DNA"/>
</dbReference>
<dbReference type="InterPro" id="IPR050896">
    <property type="entry name" value="Mito_lipid_metab_GTPase"/>
</dbReference>
<dbReference type="NCBIfam" id="TIGR03597">
    <property type="entry name" value="GTPase_YqeH"/>
    <property type="match status" value="1"/>
</dbReference>
<sequence>MTMYKCIGCGATLQSEDKTAPGFVPASRLTEEDVICQRCFRLKNYNETPDVMMESGEFMAMLNSIYEKEGIVLKIIDVFDFKGSLIPSFNRIVGNKRVIAVINKIDLLPKSTNMNRVISRAKKMLADEGITANETIAISAIKGHNLDQLLNLVSKEAKGQDIYIVGTTNVGKSTLINKLIEDSTGEKDVITTSNIPGTTLGLIDIPISETQSFIDTPGVVVDSQIAHFISPKDLKVIMPKKEIKPKTFQLNEGQTLFISALARVDFVKGERSSFTVYASDKIKIHRTKTETATDFYGKHYNTLLAPPEIEHPVLILDAETVSFRTTERSDVLISGLTFVSVDEDVQIDVTVPKGVEVSLRPSVFKGV</sequence>
<dbReference type="PANTHER" id="PTHR46434:SF1">
    <property type="entry name" value="GENETIC INTERACTOR OF PROHIBITINS 3, MITOCHONDRIAL"/>
    <property type="match status" value="1"/>
</dbReference>
<accession>A0A6V7RHZ0</accession>
<evidence type="ECO:0000313" key="3">
    <source>
        <dbReference type="Proteomes" id="UP000521032"/>
    </source>
</evidence>
<dbReference type="GO" id="GO:0005524">
    <property type="term" value="F:ATP binding"/>
    <property type="evidence" value="ECO:0007669"/>
    <property type="project" value="InterPro"/>
</dbReference>
<feature type="domain" description="CP-type G" evidence="1">
    <location>
        <begin position="55"/>
        <end position="222"/>
    </location>
</feature>
<dbReference type="Pfam" id="PF01926">
    <property type="entry name" value="MMR_HSR1"/>
    <property type="match status" value="1"/>
</dbReference>